<reference evidence="3 4" key="1">
    <citation type="journal article" date="2023" name="Sci. Data">
        <title>Genome assembly of the Korean intertidal mud-creeper Batillaria attramentaria.</title>
        <authorList>
            <person name="Patra A.K."/>
            <person name="Ho P.T."/>
            <person name="Jun S."/>
            <person name="Lee S.J."/>
            <person name="Kim Y."/>
            <person name="Won Y.J."/>
        </authorList>
    </citation>
    <scope>NUCLEOTIDE SEQUENCE [LARGE SCALE GENOMIC DNA]</scope>
    <source>
        <strain evidence="3">Wonlab-2016</strain>
    </source>
</reference>
<keyword evidence="4" id="KW-1185">Reference proteome</keyword>
<evidence type="ECO:0000313" key="3">
    <source>
        <dbReference type="EMBL" id="KAK7473602.1"/>
    </source>
</evidence>
<dbReference type="PROSITE" id="PS51253">
    <property type="entry name" value="HTH_CENPB"/>
    <property type="match status" value="1"/>
</dbReference>
<evidence type="ECO:0000313" key="4">
    <source>
        <dbReference type="Proteomes" id="UP001519460"/>
    </source>
</evidence>
<keyword evidence="1" id="KW-0238">DNA-binding</keyword>
<evidence type="ECO:0000259" key="2">
    <source>
        <dbReference type="PROSITE" id="PS51253"/>
    </source>
</evidence>
<proteinExistence type="predicted"/>
<dbReference type="AlphaFoldDB" id="A0ABD0JFA7"/>
<feature type="domain" description="HTH CENPB-type" evidence="2">
    <location>
        <begin position="1"/>
        <end position="68"/>
    </location>
</feature>
<dbReference type="InterPro" id="IPR006600">
    <property type="entry name" value="HTH_CenpB_DNA-bd_dom"/>
</dbReference>
<evidence type="ECO:0000256" key="1">
    <source>
        <dbReference type="ARBA" id="ARBA00023125"/>
    </source>
</evidence>
<gene>
    <name evidence="3" type="ORF">BaRGS_00035149</name>
</gene>
<dbReference type="GO" id="GO:0003677">
    <property type="term" value="F:DNA binding"/>
    <property type="evidence" value="ECO:0007669"/>
    <property type="project" value="UniProtKB-KW"/>
</dbReference>
<sequence length="92" mass="10830">MSSKDEQKLVDWLVELLKRGFGGTREDLKDMAKKILDERGATTIFKNNRPGKDWVQAFFKRHPQVAERTSHALGGRRELWYRRTDCRPGSRR</sequence>
<dbReference type="Proteomes" id="UP001519460">
    <property type="component" value="Unassembled WGS sequence"/>
</dbReference>
<dbReference type="Pfam" id="PF03221">
    <property type="entry name" value="HTH_Tnp_Tc5"/>
    <property type="match status" value="1"/>
</dbReference>
<dbReference type="SMART" id="SM00674">
    <property type="entry name" value="CENPB"/>
    <property type="match status" value="1"/>
</dbReference>
<comment type="caution">
    <text evidence="3">The sequence shown here is derived from an EMBL/GenBank/DDBJ whole genome shotgun (WGS) entry which is preliminary data.</text>
</comment>
<protein>
    <recommendedName>
        <fullName evidence="2">HTH CENPB-type domain-containing protein</fullName>
    </recommendedName>
</protein>
<dbReference type="EMBL" id="JACVVK020000463">
    <property type="protein sequence ID" value="KAK7473602.1"/>
    <property type="molecule type" value="Genomic_DNA"/>
</dbReference>
<name>A0ABD0JFA7_9CAEN</name>
<organism evidence="3 4">
    <name type="scientific">Batillaria attramentaria</name>
    <dbReference type="NCBI Taxonomy" id="370345"/>
    <lineage>
        <taxon>Eukaryota</taxon>
        <taxon>Metazoa</taxon>
        <taxon>Spiralia</taxon>
        <taxon>Lophotrochozoa</taxon>
        <taxon>Mollusca</taxon>
        <taxon>Gastropoda</taxon>
        <taxon>Caenogastropoda</taxon>
        <taxon>Sorbeoconcha</taxon>
        <taxon>Cerithioidea</taxon>
        <taxon>Batillariidae</taxon>
        <taxon>Batillaria</taxon>
    </lineage>
</organism>
<accession>A0ABD0JFA7</accession>